<dbReference type="EMBL" id="LT981265">
    <property type="protein sequence ID" value="SPC34489.1"/>
    <property type="molecule type" value="Genomic_DNA"/>
</dbReference>
<dbReference type="RefSeq" id="WP_148695234.1">
    <property type="nucleotide sequence ID" value="NZ_LT981265.1"/>
</dbReference>
<accession>A0A2K5AS98</accession>
<dbReference type="GeneID" id="41595322"/>
<evidence type="ECO:0008006" key="3">
    <source>
        <dbReference type="Google" id="ProtNLM"/>
    </source>
</evidence>
<dbReference type="SUPFAM" id="SSF118310">
    <property type="entry name" value="AN1-like Zinc finger"/>
    <property type="match status" value="1"/>
</dbReference>
<dbReference type="Proteomes" id="UP000236248">
    <property type="component" value="Chromosome NCAV"/>
</dbReference>
<name>A0A2K5AS98_9ARCH</name>
<proteinExistence type="predicted"/>
<keyword evidence="2" id="KW-1185">Reference proteome</keyword>
<gene>
    <name evidence="1" type="ORF">NCAV_1323</name>
</gene>
<reference evidence="2" key="1">
    <citation type="submission" date="2018-01" db="EMBL/GenBank/DDBJ databases">
        <authorList>
            <person name="Kerou L M."/>
        </authorList>
    </citation>
    <scope>NUCLEOTIDE SEQUENCE [LARGE SCALE GENOMIC DNA]</scope>
    <source>
        <strain evidence="2">SCU2</strain>
    </source>
</reference>
<evidence type="ECO:0000313" key="2">
    <source>
        <dbReference type="Proteomes" id="UP000236248"/>
    </source>
</evidence>
<evidence type="ECO:0000313" key="1">
    <source>
        <dbReference type="EMBL" id="SPC34489.1"/>
    </source>
</evidence>
<dbReference type="KEGG" id="ncv:NCAV_1323"/>
<protein>
    <recommendedName>
        <fullName evidence="3">AN1-type domain-containing protein</fullName>
    </recommendedName>
</protein>
<sequence length="62" mass="7317">MKSKPRYLDYNKPVAVCSTCFTIGKWHCYECNRDFCIEHFHVHKCVAVNDRDGKGKHKEDNN</sequence>
<organism evidence="1 2">
    <name type="scientific">Candidatus Nitrosocaldus cavascurensis</name>
    <dbReference type="NCBI Taxonomy" id="2058097"/>
    <lineage>
        <taxon>Archaea</taxon>
        <taxon>Nitrososphaerota</taxon>
        <taxon>Nitrososphaeria</taxon>
        <taxon>Candidatus Nitrosocaldales</taxon>
        <taxon>Candidatus Nitrosocaldaceae</taxon>
        <taxon>Candidatus Nitrosocaldus</taxon>
    </lineage>
</organism>
<dbReference type="AlphaFoldDB" id="A0A2K5AS98"/>
<dbReference type="InterPro" id="IPR035896">
    <property type="entry name" value="AN1-like_Znf"/>
</dbReference>